<reference evidence="2" key="1">
    <citation type="submission" date="2023-03" db="EMBL/GenBank/DDBJ databases">
        <title>Massive genome expansion in bonnet fungi (Mycena s.s.) driven by repeated elements and novel gene families across ecological guilds.</title>
        <authorList>
            <consortium name="Lawrence Berkeley National Laboratory"/>
            <person name="Harder C.B."/>
            <person name="Miyauchi S."/>
            <person name="Viragh M."/>
            <person name="Kuo A."/>
            <person name="Thoen E."/>
            <person name="Andreopoulos B."/>
            <person name="Lu D."/>
            <person name="Skrede I."/>
            <person name="Drula E."/>
            <person name="Henrissat B."/>
            <person name="Morin E."/>
            <person name="Kohler A."/>
            <person name="Barry K."/>
            <person name="LaButti K."/>
            <person name="Morin E."/>
            <person name="Salamov A."/>
            <person name="Lipzen A."/>
            <person name="Mereny Z."/>
            <person name="Hegedus B."/>
            <person name="Baldrian P."/>
            <person name="Stursova M."/>
            <person name="Weitz H."/>
            <person name="Taylor A."/>
            <person name="Grigoriev I.V."/>
            <person name="Nagy L.G."/>
            <person name="Martin F."/>
            <person name="Kauserud H."/>
        </authorList>
    </citation>
    <scope>NUCLEOTIDE SEQUENCE</scope>
    <source>
        <strain evidence="2">CBHHK067</strain>
    </source>
</reference>
<dbReference type="InterPro" id="IPR036318">
    <property type="entry name" value="FAD-bd_PCMH-like_sf"/>
</dbReference>
<protein>
    <submittedName>
        <fullName evidence="2">Uncharacterized protein</fullName>
    </submittedName>
</protein>
<name>A0AAD7DCC5_MYCRO</name>
<dbReference type="Proteomes" id="UP001221757">
    <property type="component" value="Unassembled WGS sequence"/>
</dbReference>
<dbReference type="Gene3D" id="3.30.43.10">
    <property type="entry name" value="Uridine Diphospho-n-acetylenolpyruvylglucosamine Reductase, domain 2"/>
    <property type="match status" value="1"/>
</dbReference>
<feature type="chain" id="PRO_5042068006" evidence="1">
    <location>
        <begin position="25"/>
        <end position="416"/>
    </location>
</feature>
<keyword evidence="1" id="KW-0732">Signal</keyword>
<proteinExistence type="predicted"/>
<gene>
    <name evidence="2" type="ORF">B0H17DRAFT_1135851</name>
</gene>
<dbReference type="SUPFAM" id="SSF56176">
    <property type="entry name" value="FAD-binding/transporter-associated domain-like"/>
    <property type="match status" value="1"/>
</dbReference>
<sequence length="416" mass="45875">MHLFFKFLHAFIATTPLLQHPLAGRSTNEALISCLTNHGLTVDVPQNVAWTNSATYDIYMLEPPPFAYGFRRFNTRFGYSPNAIIYPNKTPDVSKAVKCAVGFWVDISSLSGNMAQLKNIPRDATVEIGPGVCFGNVATELNTTYRRALAHSLFPYLCRSRRAYRFRWMGIGVAQLGSAALLIDQLVSAVLVRANGSVVDISVTVSGSILGYSRRRLFLRDCHSIYFPNTPGPRFRRSIRVILRPHSVLGQVCGAFALISNLGPYCAEGSRDRRPYIGGVRIGGYYMGSLADFKAIAASLLHVIGPADDTYLSIAERAWPEPQVPELLMRHGRRRLRLVQGELPIVAERDLRDARVVNGREVPDAARPAPPYRAPGPAGGACCAERRVFSLPARIALAVLELVVQREGDPRKAEET</sequence>
<dbReference type="InterPro" id="IPR016167">
    <property type="entry name" value="FAD-bd_PCMH_sub1"/>
</dbReference>
<evidence type="ECO:0000256" key="1">
    <source>
        <dbReference type="SAM" id="SignalP"/>
    </source>
</evidence>
<evidence type="ECO:0000313" key="2">
    <source>
        <dbReference type="EMBL" id="KAJ7688007.1"/>
    </source>
</evidence>
<comment type="caution">
    <text evidence="2">The sequence shown here is derived from an EMBL/GenBank/DDBJ whole genome shotgun (WGS) entry which is preliminary data.</text>
</comment>
<organism evidence="2 3">
    <name type="scientific">Mycena rosella</name>
    <name type="common">Pink bonnet</name>
    <name type="synonym">Agaricus rosellus</name>
    <dbReference type="NCBI Taxonomy" id="1033263"/>
    <lineage>
        <taxon>Eukaryota</taxon>
        <taxon>Fungi</taxon>
        <taxon>Dikarya</taxon>
        <taxon>Basidiomycota</taxon>
        <taxon>Agaricomycotina</taxon>
        <taxon>Agaricomycetes</taxon>
        <taxon>Agaricomycetidae</taxon>
        <taxon>Agaricales</taxon>
        <taxon>Marasmiineae</taxon>
        <taxon>Mycenaceae</taxon>
        <taxon>Mycena</taxon>
    </lineage>
</organism>
<dbReference type="GO" id="GO:0050660">
    <property type="term" value="F:flavin adenine dinucleotide binding"/>
    <property type="evidence" value="ECO:0007669"/>
    <property type="project" value="InterPro"/>
</dbReference>
<keyword evidence="3" id="KW-1185">Reference proteome</keyword>
<feature type="signal peptide" evidence="1">
    <location>
        <begin position="1"/>
        <end position="24"/>
    </location>
</feature>
<dbReference type="EMBL" id="JARKIE010000082">
    <property type="protein sequence ID" value="KAJ7688007.1"/>
    <property type="molecule type" value="Genomic_DNA"/>
</dbReference>
<accession>A0AAD7DCC5</accession>
<dbReference type="AlphaFoldDB" id="A0AAD7DCC5"/>
<evidence type="ECO:0000313" key="3">
    <source>
        <dbReference type="Proteomes" id="UP001221757"/>
    </source>
</evidence>